<dbReference type="AlphaFoldDB" id="A0A9W6Y8W3"/>
<sequence length="230" mass="25958">MPKQSDRQRLLREVGDILAVGALDEEDNEILMLNESDEEAVRLLFSDTNEANELLQLVQSSCYLVDRERAVKSTVFDADAFRCYTSDHRFRDMTRMDRNTFERVVGEIKNHRIFQNNSYCGQAAVWKPLAVAIGRFANYGTGASLSGSERLWGIAKGTVDDYTNRVVMALNDLSGRYVRRPTPEERRRSSRHMASLGFRGCVGFIDGTTIPLAQKPGKDGECFFLSETAL</sequence>
<gene>
    <name evidence="1" type="ORF">Pfra01_002381700</name>
</gene>
<organism evidence="1 2">
    <name type="scientific">Phytophthora fragariaefolia</name>
    <dbReference type="NCBI Taxonomy" id="1490495"/>
    <lineage>
        <taxon>Eukaryota</taxon>
        <taxon>Sar</taxon>
        <taxon>Stramenopiles</taxon>
        <taxon>Oomycota</taxon>
        <taxon>Peronosporomycetes</taxon>
        <taxon>Peronosporales</taxon>
        <taxon>Peronosporaceae</taxon>
        <taxon>Phytophthora</taxon>
    </lineage>
</organism>
<comment type="caution">
    <text evidence="1">The sequence shown here is derived from an EMBL/GenBank/DDBJ whole genome shotgun (WGS) entry which is preliminary data.</text>
</comment>
<dbReference type="OrthoDB" id="127931at2759"/>
<protein>
    <submittedName>
        <fullName evidence="1">Unnamed protein product</fullName>
    </submittedName>
</protein>
<dbReference type="Proteomes" id="UP001165121">
    <property type="component" value="Unassembled WGS sequence"/>
</dbReference>
<evidence type="ECO:0000313" key="2">
    <source>
        <dbReference type="Proteomes" id="UP001165121"/>
    </source>
</evidence>
<accession>A0A9W6Y8W3</accession>
<evidence type="ECO:0000313" key="1">
    <source>
        <dbReference type="EMBL" id="GMF56209.1"/>
    </source>
</evidence>
<reference evidence="1" key="1">
    <citation type="submission" date="2023-04" db="EMBL/GenBank/DDBJ databases">
        <title>Phytophthora fragariaefolia NBRC 109709.</title>
        <authorList>
            <person name="Ichikawa N."/>
            <person name="Sato H."/>
            <person name="Tonouchi N."/>
        </authorList>
    </citation>
    <scope>NUCLEOTIDE SEQUENCE</scope>
    <source>
        <strain evidence="1">NBRC 109709</strain>
    </source>
</reference>
<dbReference type="EMBL" id="BSXT01003928">
    <property type="protein sequence ID" value="GMF56209.1"/>
    <property type="molecule type" value="Genomic_DNA"/>
</dbReference>
<name>A0A9W6Y8W3_9STRA</name>
<keyword evidence="2" id="KW-1185">Reference proteome</keyword>
<proteinExistence type="predicted"/>